<evidence type="ECO:0000256" key="3">
    <source>
        <dbReference type="ARBA" id="ARBA00022801"/>
    </source>
</evidence>
<gene>
    <name evidence="8" type="ORF">GOB93_03865</name>
</gene>
<dbReference type="CDD" id="cd09606">
    <property type="entry name" value="M3B_PepF"/>
    <property type="match status" value="1"/>
</dbReference>
<keyword evidence="9" id="KW-1185">Reference proteome</keyword>
<comment type="caution">
    <text evidence="8">The sequence shown here is derived from an EMBL/GenBank/DDBJ whole genome shotgun (WGS) entry which is preliminary data.</text>
</comment>
<dbReference type="PANTHER" id="PTHR11804:SF28">
    <property type="entry name" value="OLIGOENDOPEPTIDASE F"/>
    <property type="match status" value="1"/>
</dbReference>
<organism evidence="8 9">
    <name type="scientific">Acetobacter musti</name>
    <dbReference type="NCBI Taxonomy" id="864732"/>
    <lineage>
        <taxon>Bacteria</taxon>
        <taxon>Pseudomonadati</taxon>
        <taxon>Pseudomonadota</taxon>
        <taxon>Alphaproteobacteria</taxon>
        <taxon>Acetobacterales</taxon>
        <taxon>Acetobacteraceae</taxon>
        <taxon>Acetobacter</taxon>
    </lineage>
</organism>
<dbReference type="Pfam" id="PF01432">
    <property type="entry name" value="Peptidase_M3"/>
    <property type="match status" value="2"/>
</dbReference>
<comment type="similarity">
    <text evidence="6">Belongs to the peptidase M3 family.</text>
</comment>
<dbReference type="InterPro" id="IPR011976">
    <property type="entry name" value="Pept_M3B_oligopep-rel"/>
</dbReference>
<evidence type="ECO:0000256" key="6">
    <source>
        <dbReference type="RuleBase" id="RU003435"/>
    </source>
</evidence>
<keyword evidence="4 6" id="KW-0862">Zinc</keyword>
<dbReference type="NCBIfam" id="TIGR02289">
    <property type="entry name" value="M3_not_pepF"/>
    <property type="match status" value="1"/>
</dbReference>
<protein>
    <submittedName>
        <fullName evidence="8">M3 family oligoendopeptidase</fullName>
    </submittedName>
</protein>
<dbReference type="SUPFAM" id="SSF55486">
    <property type="entry name" value="Metalloproteases ('zincins'), catalytic domain"/>
    <property type="match status" value="1"/>
</dbReference>
<reference evidence="8 9" key="1">
    <citation type="journal article" date="2020" name="Int. J. Syst. Evol. Microbiol.">
        <title>Novel acetic acid bacteria from cider fermentations: Acetobacter conturbans sp. nov. and Acetobacter fallax sp. nov.</title>
        <authorList>
            <person name="Sombolestani A.S."/>
            <person name="Cleenwerck I."/>
            <person name="Cnockaert M."/>
            <person name="Borremans W."/>
            <person name="Wieme A.D."/>
            <person name="De Vuyst L."/>
            <person name="Vandamme P."/>
        </authorList>
    </citation>
    <scope>NUCLEOTIDE SEQUENCE [LARGE SCALE GENOMIC DNA]</scope>
    <source>
        <strain evidence="8 9">LMG 30640</strain>
    </source>
</reference>
<proteinExistence type="inferred from homology"/>
<comment type="cofactor">
    <cofactor evidence="6">
        <name>Zn(2+)</name>
        <dbReference type="ChEBI" id="CHEBI:29105"/>
    </cofactor>
    <text evidence="6">Binds 1 zinc ion.</text>
</comment>
<evidence type="ECO:0000256" key="1">
    <source>
        <dbReference type="ARBA" id="ARBA00022670"/>
    </source>
</evidence>
<name>A0ABX0JNV5_9PROT</name>
<dbReference type="RefSeq" id="WP_173582200.1">
    <property type="nucleotide sequence ID" value="NZ_WOTB01000003.1"/>
</dbReference>
<dbReference type="EMBL" id="WOTB01000003">
    <property type="protein sequence ID" value="NHN83778.1"/>
    <property type="molecule type" value="Genomic_DNA"/>
</dbReference>
<keyword evidence="2 6" id="KW-0479">Metal-binding</keyword>
<evidence type="ECO:0000256" key="4">
    <source>
        <dbReference type="ARBA" id="ARBA00022833"/>
    </source>
</evidence>
<dbReference type="PANTHER" id="PTHR11804">
    <property type="entry name" value="PROTEASE M3 THIMET OLIGOPEPTIDASE-RELATED"/>
    <property type="match status" value="1"/>
</dbReference>
<evidence type="ECO:0000313" key="9">
    <source>
        <dbReference type="Proteomes" id="UP000635278"/>
    </source>
</evidence>
<sequence length="559" mass="63816">MIPEFISLTIPRPTEAGLSDGFRAVVTLLDAGNLQASLKRFDRERRLFDSWAALVYLRFSQDTASETNKAERDYADRLGPKATALEVAIKKRLLALPEREKLIAIIGSHVVQLWESDITTFDERIETALEEESRLCSEYTMLLASARITVAGQTVNLSGLAPWLENADRTVRHEAEQVRWAFFAEHGETLDALYARLVSLRTGMARTLGFERYTPLGYRRMRRVDYEPEQVARFRDEVLTHVTPLVAKLLEKRRQEMGWDHLRYWDESFIDPKGNPKPAGDYDLLIGRAQTMFDRMPGEIGLFFAEMVKNGYLDLKNRDGKAGGGFCTAFPSVKMPFIFANFNGTHGDISVFTHEMGHAYQNWRSRELPVIDELWPTMEAAEIDSMGLEFLTWPHMELMVEDGAADRFRRMHLISSLSFLPYGVCVDHFQHEIYARPEMSPEERHATWRKLEQLYMPWRDYGDIAYPAKGGRWQAQGHIYKSPFYYIDYTLALCCAMQLWLRSRKDEPAAMKAYETLCAQGGSMPFTTLVAQADLVSPFIPGALADVVREASVVLGATD</sequence>
<dbReference type="Gene3D" id="1.10.1370.30">
    <property type="match status" value="1"/>
</dbReference>
<evidence type="ECO:0000256" key="2">
    <source>
        <dbReference type="ARBA" id="ARBA00022723"/>
    </source>
</evidence>
<feature type="domain" description="Peptidase M3A/M3B catalytic" evidence="7">
    <location>
        <begin position="164"/>
        <end position="271"/>
    </location>
</feature>
<evidence type="ECO:0000256" key="5">
    <source>
        <dbReference type="ARBA" id="ARBA00023049"/>
    </source>
</evidence>
<dbReference type="InterPro" id="IPR001567">
    <property type="entry name" value="Pept_M3A_M3B_dom"/>
</dbReference>
<dbReference type="InterPro" id="IPR045090">
    <property type="entry name" value="Pept_M3A_M3B"/>
</dbReference>
<keyword evidence="3 6" id="KW-0378">Hydrolase</keyword>
<feature type="domain" description="Peptidase M3A/M3B catalytic" evidence="7">
    <location>
        <begin position="307"/>
        <end position="533"/>
    </location>
</feature>
<evidence type="ECO:0000259" key="7">
    <source>
        <dbReference type="Pfam" id="PF01432"/>
    </source>
</evidence>
<evidence type="ECO:0000313" key="8">
    <source>
        <dbReference type="EMBL" id="NHN83778.1"/>
    </source>
</evidence>
<dbReference type="Proteomes" id="UP000635278">
    <property type="component" value="Unassembled WGS sequence"/>
</dbReference>
<keyword evidence="1 6" id="KW-0645">Protease</keyword>
<accession>A0ABX0JNV5</accession>
<keyword evidence="5 6" id="KW-0482">Metalloprotease</keyword>